<protein>
    <submittedName>
        <fullName evidence="7">Uncharacterized protein</fullName>
    </submittedName>
</protein>
<evidence type="ECO:0000256" key="6">
    <source>
        <dbReference type="SAM" id="Phobius"/>
    </source>
</evidence>
<keyword evidence="2 6" id="KW-0812">Transmembrane</keyword>
<sequence>MKQTTSDEDSDQLPLMPQKSEQNESKETDDKGKLKNLLSLFRRPGLIWAMSAGIANTAHVVLLSKVAHASNPMQSLFTKCAFLLSFIFLVSWKDSDGYDCRDLVFNIMYGFFETLGSSAGVAAMVLSSTADVTAIMYNKAIPAAILARILIGESLDIIDGALIIINGTGLILICKLSVDEAESDPTSSSLGILLAFCGMFSLSLLYSLVRCLAYRNTADPSLLAFMAGCIGMVFSSTFLTLTNSWMFPDTSSDIFLFICLGGISLYGFYSFLRALKTENTYIVASSLTISIPLTYCYEAIFENRIVAWQTILGIFFTIGSTLLLHAKSFLRRDDTS</sequence>
<evidence type="ECO:0000256" key="4">
    <source>
        <dbReference type="ARBA" id="ARBA00023136"/>
    </source>
</evidence>
<name>A0A9Q1BBY3_HOLLE</name>
<dbReference type="PANTHER" id="PTHR22911:SF6">
    <property type="entry name" value="SOLUTE CARRIER FAMILY 35 MEMBER G1"/>
    <property type="match status" value="1"/>
</dbReference>
<proteinExistence type="predicted"/>
<accession>A0A9Q1BBY3</accession>
<dbReference type="PANTHER" id="PTHR22911">
    <property type="entry name" value="ACYL-MALONYL CONDENSING ENZYME-RELATED"/>
    <property type="match status" value="1"/>
</dbReference>
<reference evidence="7" key="1">
    <citation type="submission" date="2021-10" db="EMBL/GenBank/DDBJ databases">
        <title>Tropical sea cucumber genome reveals ecological adaptation and Cuvierian tubules defense mechanism.</title>
        <authorList>
            <person name="Chen T."/>
        </authorList>
    </citation>
    <scope>NUCLEOTIDE SEQUENCE</scope>
    <source>
        <strain evidence="7">Nanhai2018</strain>
        <tissue evidence="7">Muscle</tissue>
    </source>
</reference>
<feature type="transmembrane region" description="Helical" evidence="6">
    <location>
        <begin position="306"/>
        <end position="326"/>
    </location>
</feature>
<dbReference type="OrthoDB" id="8300370at2759"/>
<feature type="compositionally biased region" description="Basic and acidic residues" evidence="5">
    <location>
        <begin position="21"/>
        <end position="30"/>
    </location>
</feature>
<evidence type="ECO:0000256" key="3">
    <source>
        <dbReference type="ARBA" id="ARBA00022989"/>
    </source>
</evidence>
<gene>
    <name evidence="7" type="ORF">HOLleu_39461</name>
</gene>
<feature type="transmembrane region" description="Helical" evidence="6">
    <location>
        <begin position="221"/>
        <end position="242"/>
    </location>
</feature>
<evidence type="ECO:0000256" key="5">
    <source>
        <dbReference type="SAM" id="MobiDB-lite"/>
    </source>
</evidence>
<feature type="transmembrane region" description="Helical" evidence="6">
    <location>
        <begin position="76"/>
        <end position="92"/>
    </location>
</feature>
<dbReference type="GO" id="GO:0016020">
    <property type="term" value="C:membrane"/>
    <property type="evidence" value="ECO:0007669"/>
    <property type="project" value="UniProtKB-SubCell"/>
</dbReference>
<evidence type="ECO:0000256" key="2">
    <source>
        <dbReference type="ARBA" id="ARBA00022692"/>
    </source>
</evidence>
<evidence type="ECO:0000256" key="1">
    <source>
        <dbReference type="ARBA" id="ARBA00004141"/>
    </source>
</evidence>
<feature type="region of interest" description="Disordered" evidence="5">
    <location>
        <begin position="1"/>
        <end position="30"/>
    </location>
</feature>
<feature type="transmembrane region" description="Helical" evidence="6">
    <location>
        <begin position="279"/>
        <end position="300"/>
    </location>
</feature>
<comment type="subcellular location">
    <subcellularLocation>
        <location evidence="1">Membrane</location>
        <topology evidence="1">Multi-pass membrane protein</topology>
    </subcellularLocation>
</comment>
<dbReference type="EMBL" id="JAIZAY010000021">
    <property type="protein sequence ID" value="KAJ8022071.1"/>
    <property type="molecule type" value="Genomic_DNA"/>
</dbReference>
<feature type="transmembrane region" description="Helical" evidence="6">
    <location>
        <begin position="190"/>
        <end position="209"/>
    </location>
</feature>
<comment type="caution">
    <text evidence="7">The sequence shown here is derived from an EMBL/GenBank/DDBJ whole genome shotgun (WGS) entry which is preliminary data.</text>
</comment>
<evidence type="ECO:0000313" key="8">
    <source>
        <dbReference type="Proteomes" id="UP001152320"/>
    </source>
</evidence>
<dbReference type="Proteomes" id="UP001152320">
    <property type="component" value="Chromosome 21"/>
</dbReference>
<feature type="transmembrane region" description="Helical" evidence="6">
    <location>
        <begin position="45"/>
        <end position="64"/>
    </location>
</feature>
<feature type="transmembrane region" description="Helical" evidence="6">
    <location>
        <begin position="158"/>
        <end position="178"/>
    </location>
</feature>
<keyword evidence="3 6" id="KW-1133">Transmembrane helix</keyword>
<dbReference type="AlphaFoldDB" id="A0A9Q1BBY3"/>
<keyword evidence="8" id="KW-1185">Reference proteome</keyword>
<organism evidence="7 8">
    <name type="scientific">Holothuria leucospilota</name>
    <name type="common">Black long sea cucumber</name>
    <name type="synonym">Mertensiothuria leucospilota</name>
    <dbReference type="NCBI Taxonomy" id="206669"/>
    <lineage>
        <taxon>Eukaryota</taxon>
        <taxon>Metazoa</taxon>
        <taxon>Echinodermata</taxon>
        <taxon>Eleutherozoa</taxon>
        <taxon>Echinozoa</taxon>
        <taxon>Holothuroidea</taxon>
        <taxon>Aspidochirotacea</taxon>
        <taxon>Aspidochirotida</taxon>
        <taxon>Holothuriidae</taxon>
        <taxon>Holothuria</taxon>
    </lineage>
</organism>
<evidence type="ECO:0000313" key="7">
    <source>
        <dbReference type="EMBL" id="KAJ8022071.1"/>
    </source>
</evidence>
<keyword evidence="4 6" id="KW-0472">Membrane</keyword>
<feature type="transmembrane region" description="Helical" evidence="6">
    <location>
        <begin position="104"/>
        <end position="126"/>
    </location>
</feature>
<feature type="compositionally biased region" description="Acidic residues" evidence="5">
    <location>
        <begin position="1"/>
        <end position="11"/>
    </location>
</feature>
<feature type="transmembrane region" description="Helical" evidence="6">
    <location>
        <begin position="254"/>
        <end position="272"/>
    </location>
</feature>